<dbReference type="SUPFAM" id="SSF140478">
    <property type="entry name" value="LemA-like"/>
    <property type="match status" value="1"/>
</dbReference>
<organism evidence="1">
    <name type="scientific">Shewanella frigidimarina</name>
    <dbReference type="NCBI Taxonomy" id="56812"/>
    <lineage>
        <taxon>Bacteria</taxon>
        <taxon>Pseudomonadati</taxon>
        <taxon>Pseudomonadota</taxon>
        <taxon>Gammaproteobacteria</taxon>
        <taxon>Alteromonadales</taxon>
        <taxon>Shewanellaceae</taxon>
        <taxon>Shewanella</taxon>
    </lineage>
</organism>
<accession>A0A119CZ07</accession>
<comment type="caution">
    <text evidence="1">The sequence shown here is derived from an EMBL/GenBank/DDBJ whole genome shotgun (WGS) entry which is preliminary data.</text>
</comment>
<reference evidence="1 2" key="1">
    <citation type="submission" date="2016-01" db="EMBL/GenBank/DDBJ databases">
        <title>Draft genome of the antarctic isolate Shewanella frigidimarina Ag06-30.</title>
        <authorList>
            <person name="Parmeciano Di Noto G."/>
            <person name="Vazquez S."/>
            <person name="Mac Cormack W."/>
            <person name="Iriarte A."/>
            <person name="Quiroga C."/>
        </authorList>
    </citation>
    <scope>NUCLEOTIDE SEQUENCE [LARGE SCALE GENOMIC DNA]</scope>
    <source>
        <strain evidence="1 2">Ag06-30</strain>
    </source>
</reference>
<name>A0A119CZ07_SHEFR</name>
<gene>
    <name evidence="1" type="ORF">AWJ07_07595</name>
</gene>
<protein>
    <recommendedName>
        <fullName evidence="3">LemA family protein</fullName>
    </recommendedName>
</protein>
<dbReference type="RefSeq" id="WP_059746920.1">
    <property type="nucleotide sequence ID" value="NZ_JBOZOX010000013.1"/>
</dbReference>
<evidence type="ECO:0000313" key="1">
    <source>
        <dbReference type="EMBL" id="KVX00607.1"/>
    </source>
</evidence>
<evidence type="ECO:0000313" key="2">
    <source>
        <dbReference type="Proteomes" id="UP000055702"/>
    </source>
</evidence>
<dbReference type="EMBL" id="LRDC01000040">
    <property type="protein sequence ID" value="KVX00607.1"/>
    <property type="molecule type" value="Genomic_DNA"/>
</dbReference>
<proteinExistence type="predicted"/>
<dbReference type="Proteomes" id="UP000055702">
    <property type="component" value="Unassembled WGS sequence"/>
</dbReference>
<dbReference type="Gene3D" id="1.20.1440.20">
    <property type="entry name" value="LemA-like domain"/>
    <property type="match status" value="1"/>
</dbReference>
<dbReference type="AlphaFoldDB" id="A0A119CZ07"/>
<evidence type="ECO:0008006" key="3">
    <source>
        <dbReference type="Google" id="ProtNLM"/>
    </source>
</evidence>
<sequence length="179" mass="20260">MQVLFISFTLAAILAYLWYASLLKKRTSAIEALKVIDSKIDKRLTLFTELCQEKPSYPRPLTDDQQTQLELLKQLQPEHDWEQPIEESNMAGGSLSVSIAAWQQIDQGLEALLATVNKDKLCADQLAEYIQLELDFVHAEDFYRKAVDELNSGVKIFPGSAVAKFARIAPMPIFDQVQE</sequence>
<dbReference type="InterPro" id="IPR023353">
    <property type="entry name" value="LemA-like_dom_sf"/>
</dbReference>